<dbReference type="Gene3D" id="3.60.15.10">
    <property type="entry name" value="Ribonuclease Z/Hydroxyacylglutathione hydrolase-like"/>
    <property type="match status" value="1"/>
</dbReference>
<dbReference type="OrthoDB" id="9800940at2"/>
<name>A0A2S9QFP0_9HYPH</name>
<dbReference type="SMART" id="SM00849">
    <property type="entry name" value="Lactamase_B"/>
    <property type="match status" value="1"/>
</dbReference>
<comment type="caution">
    <text evidence="2">The sequence shown here is derived from an EMBL/GenBank/DDBJ whole genome shotgun (WGS) entry which is preliminary data.</text>
</comment>
<dbReference type="PANTHER" id="PTHR46018">
    <property type="entry name" value="ZINC PHOSPHODIESTERASE ELAC PROTEIN 1"/>
    <property type="match status" value="1"/>
</dbReference>
<dbReference type="Pfam" id="PF23023">
    <property type="entry name" value="Anti-Pycsar_Apyc1"/>
    <property type="match status" value="1"/>
</dbReference>
<gene>
    <name evidence="2" type="ORF">C5L14_09800</name>
</gene>
<evidence type="ECO:0000259" key="1">
    <source>
        <dbReference type="SMART" id="SM00849"/>
    </source>
</evidence>
<feature type="domain" description="Metallo-beta-lactamase" evidence="1">
    <location>
        <begin position="20"/>
        <end position="224"/>
    </location>
</feature>
<sequence length="252" mass="27546">MRVTVIGCGDAFGSGGRFNTASLVEIEDPQEGRTVCLLDCGATTMTALSAMGIDPDQIDLIMLTHLHGDHFGGIPFLLLDAQWVRKRTRSLRIIGPPGTIERLSTTIEALFAGATMETPWSFAWSVEEMAPGTQRDAQGFTIRTVEVVHPCGAPATAIRLEGGGKVFVHSGDTEWTEVLPEIADGADLLFLECFAIEETPPHLDYNRLLSRRGDFNAKRVVLTHMGPTMLAYRDKVDRSLFDLAEDGMVIEV</sequence>
<evidence type="ECO:0000313" key="3">
    <source>
        <dbReference type="Proteomes" id="UP000237682"/>
    </source>
</evidence>
<dbReference type="CDD" id="cd07740">
    <property type="entry name" value="metallo-hydrolase-like_MBL-fold"/>
    <property type="match status" value="1"/>
</dbReference>
<dbReference type="EMBL" id="PUEJ01000003">
    <property type="protein sequence ID" value="PRH88164.1"/>
    <property type="molecule type" value="Genomic_DNA"/>
</dbReference>
<protein>
    <submittedName>
        <fullName evidence="2">MBL fold metallo-hydrolase</fullName>
    </submittedName>
</protein>
<evidence type="ECO:0000313" key="2">
    <source>
        <dbReference type="EMBL" id="PRH88164.1"/>
    </source>
</evidence>
<dbReference type="GO" id="GO:0042781">
    <property type="term" value="F:3'-tRNA processing endoribonuclease activity"/>
    <property type="evidence" value="ECO:0007669"/>
    <property type="project" value="TreeGrafter"/>
</dbReference>
<dbReference type="Proteomes" id="UP000237682">
    <property type="component" value="Unassembled WGS sequence"/>
</dbReference>
<keyword evidence="3" id="KW-1185">Reference proteome</keyword>
<accession>A0A2S9QFP0</accession>
<organism evidence="2 3">
    <name type="scientific">Labrys okinawensis</name>
    <dbReference type="NCBI Taxonomy" id="346911"/>
    <lineage>
        <taxon>Bacteria</taxon>
        <taxon>Pseudomonadati</taxon>
        <taxon>Pseudomonadota</taxon>
        <taxon>Alphaproteobacteria</taxon>
        <taxon>Hyphomicrobiales</taxon>
        <taxon>Xanthobacteraceae</taxon>
        <taxon>Labrys</taxon>
    </lineage>
</organism>
<keyword evidence="2" id="KW-0378">Hydrolase</keyword>
<dbReference type="RefSeq" id="WP_105861830.1">
    <property type="nucleotide sequence ID" value="NZ_PUEJ01000003.1"/>
</dbReference>
<dbReference type="InterPro" id="IPR036866">
    <property type="entry name" value="RibonucZ/Hydroxyglut_hydro"/>
</dbReference>
<dbReference type="AlphaFoldDB" id="A0A2S9QFP0"/>
<reference evidence="2 3" key="1">
    <citation type="submission" date="2018-02" db="EMBL/GenBank/DDBJ databases">
        <title>Whole genome sequencing of endophytic bacterium.</title>
        <authorList>
            <person name="Eedara R."/>
            <person name="Podile A.R."/>
        </authorList>
    </citation>
    <scope>NUCLEOTIDE SEQUENCE [LARGE SCALE GENOMIC DNA]</scope>
    <source>
        <strain evidence="2 3">RP1T</strain>
    </source>
</reference>
<dbReference type="InterPro" id="IPR001279">
    <property type="entry name" value="Metallo-B-lactamas"/>
</dbReference>
<dbReference type="SUPFAM" id="SSF56281">
    <property type="entry name" value="Metallo-hydrolase/oxidoreductase"/>
    <property type="match status" value="1"/>
</dbReference>
<proteinExistence type="predicted"/>
<dbReference type="PANTHER" id="PTHR46018:SF7">
    <property type="entry name" value="RIBONUCLEASE Z"/>
    <property type="match status" value="1"/>
</dbReference>